<organism evidence="1 2">
    <name type="scientific">Chloropicon roscoffensis</name>
    <dbReference type="NCBI Taxonomy" id="1461544"/>
    <lineage>
        <taxon>Eukaryota</taxon>
        <taxon>Viridiplantae</taxon>
        <taxon>Chlorophyta</taxon>
        <taxon>Chloropicophyceae</taxon>
        <taxon>Chloropicales</taxon>
        <taxon>Chloropicaceae</taxon>
        <taxon>Chloropicon</taxon>
    </lineage>
</organism>
<protein>
    <submittedName>
        <fullName evidence="1">Uncharacterized protein</fullName>
    </submittedName>
</protein>
<dbReference type="AlphaFoldDB" id="A0AAX4P1X2"/>
<gene>
    <name evidence="1" type="ORF">HKI87_02g17080</name>
</gene>
<dbReference type="EMBL" id="CP151502">
    <property type="protein sequence ID" value="WZN60179.1"/>
    <property type="molecule type" value="Genomic_DNA"/>
</dbReference>
<keyword evidence="2" id="KW-1185">Reference proteome</keyword>
<proteinExistence type="predicted"/>
<sequence length="131" mass="14706">MLARAAFAGRSLASKSRGCVVGNRERMVVNMASSSREDADARAKRKAQKKAAKLARRAKRQGLQEAIDEKKKDCDLCSTPVDLLVRCQTDETRRWRMVCGKCWHEVSGGQTDGDDDHPYYKYGGLWKNRAA</sequence>
<evidence type="ECO:0000313" key="1">
    <source>
        <dbReference type="EMBL" id="WZN60179.1"/>
    </source>
</evidence>
<reference evidence="1 2" key="1">
    <citation type="submission" date="2024-03" db="EMBL/GenBank/DDBJ databases">
        <title>Complete genome sequence of the green alga Chloropicon roscoffensis RCC1871.</title>
        <authorList>
            <person name="Lemieux C."/>
            <person name="Pombert J.-F."/>
            <person name="Otis C."/>
            <person name="Turmel M."/>
        </authorList>
    </citation>
    <scope>NUCLEOTIDE SEQUENCE [LARGE SCALE GENOMIC DNA]</scope>
    <source>
        <strain evidence="1 2">RCC1871</strain>
    </source>
</reference>
<dbReference type="Proteomes" id="UP001472866">
    <property type="component" value="Chromosome 02"/>
</dbReference>
<name>A0AAX4P1X2_9CHLO</name>
<accession>A0AAX4P1X2</accession>
<evidence type="ECO:0000313" key="2">
    <source>
        <dbReference type="Proteomes" id="UP001472866"/>
    </source>
</evidence>